<organism evidence="1 2">
    <name type="scientific">Pholiota conissans</name>
    <dbReference type="NCBI Taxonomy" id="109636"/>
    <lineage>
        <taxon>Eukaryota</taxon>
        <taxon>Fungi</taxon>
        <taxon>Dikarya</taxon>
        <taxon>Basidiomycota</taxon>
        <taxon>Agaricomycotina</taxon>
        <taxon>Agaricomycetes</taxon>
        <taxon>Agaricomycetidae</taxon>
        <taxon>Agaricales</taxon>
        <taxon>Agaricineae</taxon>
        <taxon>Strophariaceae</taxon>
        <taxon>Pholiota</taxon>
    </lineage>
</organism>
<dbReference type="Proteomes" id="UP000807469">
    <property type="component" value="Unassembled WGS sequence"/>
</dbReference>
<comment type="caution">
    <text evidence="1">The sequence shown here is derived from an EMBL/GenBank/DDBJ whole genome shotgun (WGS) entry which is preliminary data.</text>
</comment>
<evidence type="ECO:0000313" key="2">
    <source>
        <dbReference type="Proteomes" id="UP000807469"/>
    </source>
</evidence>
<dbReference type="EMBL" id="MU155402">
    <property type="protein sequence ID" value="KAF9474014.1"/>
    <property type="molecule type" value="Genomic_DNA"/>
</dbReference>
<name>A0A9P5YSX7_9AGAR</name>
<reference evidence="1" key="1">
    <citation type="submission" date="2020-11" db="EMBL/GenBank/DDBJ databases">
        <authorList>
            <consortium name="DOE Joint Genome Institute"/>
            <person name="Ahrendt S."/>
            <person name="Riley R."/>
            <person name="Andreopoulos W."/>
            <person name="Labutti K."/>
            <person name="Pangilinan J."/>
            <person name="Ruiz-Duenas F.J."/>
            <person name="Barrasa J.M."/>
            <person name="Sanchez-Garcia M."/>
            <person name="Camarero S."/>
            <person name="Miyauchi S."/>
            <person name="Serrano A."/>
            <person name="Linde D."/>
            <person name="Babiker R."/>
            <person name="Drula E."/>
            <person name="Ayuso-Fernandez I."/>
            <person name="Pacheco R."/>
            <person name="Padilla G."/>
            <person name="Ferreira P."/>
            <person name="Barriuso J."/>
            <person name="Kellner H."/>
            <person name="Castanera R."/>
            <person name="Alfaro M."/>
            <person name="Ramirez L."/>
            <person name="Pisabarro A.G."/>
            <person name="Kuo A."/>
            <person name="Tritt A."/>
            <person name="Lipzen A."/>
            <person name="He G."/>
            <person name="Yan M."/>
            <person name="Ng V."/>
            <person name="Cullen D."/>
            <person name="Martin F."/>
            <person name="Rosso M.-N."/>
            <person name="Henrissat B."/>
            <person name="Hibbett D."/>
            <person name="Martinez A.T."/>
            <person name="Grigoriev I.V."/>
        </authorList>
    </citation>
    <scope>NUCLEOTIDE SEQUENCE</scope>
    <source>
        <strain evidence="1">CIRM-BRFM 674</strain>
    </source>
</reference>
<accession>A0A9P5YSX7</accession>
<evidence type="ECO:0000313" key="1">
    <source>
        <dbReference type="EMBL" id="KAF9474014.1"/>
    </source>
</evidence>
<protein>
    <submittedName>
        <fullName evidence="1">Uncharacterized protein</fullName>
    </submittedName>
</protein>
<gene>
    <name evidence="1" type="ORF">BDN70DRAFT_346185</name>
</gene>
<proteinExistence type="predicted"/>
<keyword evidence="2" id="KW-1185">Reference proteome</keyword>
<sequence>MTFHRNNYPSDFPTSNAHLTFTGISQIHQIALANKYLPKLIHTGLTEDRRSHLGRPPVIPPMDHRINQRESLTLSTFLPHFPLAILSRHHYFPASYPHPANDFTYSHCPTPFASVKTACGIDEALLSSTDAFSFSILFALMFRSTSDISSF</sequence>
<dbReference type="AlphaFoldDB" id="A0A9P5YSX7"/>